<dbReference type="PANTHER" id="PTHR47932">
    <property type="entry name" value="ATPASE EXPRESSION PROTEIN 3"/>
    <property type="match status" value="1"/>
</dbReference>
<keyword evidence="5" id="KW-1185">Reference proteome</keyword>
<comment type="similarity">
    <text evidence="1">Belongs to the PPR family. P subfamily.</text>
</comment>
<dbReference type="PANTHER" id="PTHR47932:SF63">
    <property type="entry name" value="OS08G0290000 PROTEIN"/>
    <property type="match status" value="1"/>
</dbReference>
<dbReference type="Pfam" id="PF13041">
    <property type="entry name" value="PPR_2"/>
    <property type="match status" value="1"/>
</dbReference>
<keyword evidence="2" id="KW-0677">Repeat</keyword>
<reference evidence="4 5" key="1">
    <citation type="journal article" date="2018" name="Front. Plant Sci.">
        <title>Red Clover (Trifolium pratense) and Zigzag Clover (T. medium) - A Picture of Genomic Similarities and Differences.</title>
        <authorList>
            <person name="Dluhosova J."/>
            <person name="Istvanek J."/>
            <person name="Nedelnik J."/>
            <person name="Repkova J."/>
        </authorList>
    </citation>
    <scope>NUCLEOTIDE SEQUENCE [LARGE SCALE GENOMIC DNA]</scope>
    <source>
        <strain evidence="5">cv. 10/8</strain>
        <tissue evidence="4">Leaf</tissue>
    </source>
</reference>
<dbReference type="InterPro" id="IPR002885">
    <property type="entry name" value="PPR_rpt"/>
</dbReference>
<dbReference type="Gene3D" id="1.25.40.10">
    <property type="entry name" value="Tetratricopeptide repeat domain"/>
    <property type="match status" value="1"/>
</dbReference>
<organism evidence="4 5">
    <name type="scientific">Trifolium medium</name>
    <dbReference type="NCBI Taxonomy" id="97028"/>
    <lineage>
        <taxon>Eukaryota</taxon>
        <taxon>Viridiplantae</taxon>
        <taxon>Streptophyta</taxon>
        <taxon>Embryophyta</taxon>
        <taxon>Tracheophyta</taxon>
        <taxon>Spermatophyta</taxon>
        <taxon>Magnoliopsida</taxon>
        <taxon>eudicotyledons</taxon>
        <taxon>Gunneridae</taxon>
        <taxon>Pentapetalae</taxon>
        <taxon>rosids</taxon>
        <taxon>fabids</taxon>
        <taxon>Fabales</taxon>
        <taxon>Fabaceae</taxon>
        <taxon>Papilionoideae</taxon>
        <taxon>50 kb inversion clade</taxon>
        <taxon>NPAAA clade</taxon>
        <taxon>Hologalegina</taxon>
        <taxon>IRL clade</taxon>
        <taxon>Trifolieae</taxon>
        <taxon>Trifolium</taxon>
    </lineage>
</organism>
<evidence type="ECO:0000256" key="3">
    <source>
        <dbReference type="PROSITE-ProRule" id="PRU00708"/>
    </source>
</evidence>
<dbReference type="Proteomes" id="UP000265520">
    <property type="component" value="Unassembled WGS sequence"/>
</dbReference>
<dbReference type="EMBL" id="LXQA010028783">
    <property type="protein sequence ID" value="MCH95025.1"/>
    <property type="molecule type" value="Genomic_DNA"/>
</dbReference>
<name>A0A392N798_9FABA</name>
<comment type="caution">
    <text evidence="4">The sequence shown here is derived from an EMBL/GenBank/DDBJ whole genome shotgun (WGS) entry which is preliminary data.</text>
</comment>
<evidence type="ECO:0000256" key="1">
    <source>
        <dbReference type="ARBA" id="ARBA00007626"/>
    </source>
</evidence>
<feature type="repeat" description="PPR" evidence="3">
    <location>
        <begin position="51"/>
        <end position="85"/>
    </location>
</feature>
<accession>A0A392N798</accession>
<dbReference type="InterPro" id="IPR011990">
    <property type="entry name" value="TPR-like_helical_dom_sf"/>
</dbReference>
<evidence type="ECO:0000313" key="4">
    <source>
        <dbReference type="EMBL" id="MCH95025.1"/>
    </source>
</evidence>
<evidence type="ECO:0000313" key="5">
    <source>
        <dbReference type="Proteomes" id="UP000265520"/>
    </source>
</evidence>
<dbReference type="Pfam" id="PF01535">
    <property type="entry name" value="PPR"/>
    <property type="match status" value="1"/>
</dbReference>
<dbReference type="AlphaFoldDB" id="A0A392N798"/>
<dbReference type="NCBIfam" id="TIGR00756">
    <property type="entry name" value="PPR"/>
    <property type="match status" value="2"/>
</dbReference>
<proteinExistence type="inferred from homology"/>
<dbReference type="PROSITE" id="PS51375">
    <property type="entry name" value="PPR"/>
    <property type="match status" value="2"/>
</dbReference>
<evidence type="ECO:0000256" key="2">
    <source>
        <dbReference type="ARBA" id="ARBA00022737"/>
    </source>
</evidence>
<feature type="repeat" description="PPR" evidence="3">
    <location>
        <begin position="16"/>
        <end position="50"/>
    </location>
</feature>
<protein>
    <submittedName>
        <fullName evidence="4">Pentatricopeptide repeat-containing protein</fullName>
    </submittedName>
</protein>
<sequence>MVDEALNLFKDMRCRKTIPYNCLIDGLCKLGRISYAFELVDEMHDREQPPDIFTYEIIIRSLFDKGENDKAEKLLRQMIVRGVLYD</sequence>